<evidence type="ECO:0000313" key="1">
    <source>
        <dbReference type="EMBL" id="USQ13720.1"/>
    </source>
</evidence>
<accession>A0ABY4Y816</accession>
<reference evidence="1" key="1">
    <citation type="submission" date="2021-03" db="EMBL/GenBank/DDBJ databases">
        <title>Legionella lytica PCM 2298.</title>
        <authorList>
            <person name="Koper P."/>
        </authorList>
    </citation>
    <scope>NUCLEOTIDE SEQUENCE</scope>
    <source>
        <strain evidence="1">PCM 2298</strain>
    </source>
</reference>
<gene>
    <name evidence="1" type="ORF">J2N86_13755</name>
</gene>
<evidence type="ECO:0000313" key="2">
    <source>
        <dbReference type="Proteomes" id="UP001057474"/>
    </source>
</evidence>
<dbReference type="RefSeq" id="WP_252580039.1">
    <property type="nucleotide sequence ID" value="NZ_CP071527.1"/>
</dbReference>
<protein>
    <submittedName>
        <fullName evidence="1">Uncharacterized protein</fullName>
    </submittedName>
</protein>
<sequence>MDKESHEHYLKNHLINLANVLRQDKDANVLLMAAKTFIIFCTDSMDWDTLQYKNIIQIGVYVSRIAKSELNRQI</sequence>
<dbReference type="Proteomes" id="UP001057474">
    <property type="component" value="Chromosome"/>
</dbReference>
<proteinExistence type="predicted"/>
<organism evidence="1 2">
    <name type="scientific">Legionella lytica</name>
    <dbReference type="NCBI Taxonomy" id="96232"/>
    <lineage>
        <taxon>Bacteria</taxon>
        <taxon>Pseudomonadati</taxon>
        <taxon>Pseudomonadota</taxon>
        <taxon>Gammaproteobacteria</taxon>
        <taxon>Legionellales</taxon>
        <taxon>Legionellaceae</taxon>
        <taxon>Legionella</taxon>
    </lineage>
</organism>
<keyword evidence="2" id="KW-1185">Reference proteome</keyword>
<dbReference type="EMBL" id="CP071527">
    <property type="protein sequence ID" value="USQ13720.1"/>
    <property type="molecule type" value="Genomic_DNA"/>
</dbReference>
<name>A0ABY4Y816_9GAMM</name>